<dbReference type="PANTHER" id="PTHR24276:SF91">
    <property type="entry name" value="AT26814P-RELATED"/>
    <property type="match status" value="1"/>
</dbReference>
<evidence type="ECO:0000256" key="6">
    <source>
        <dbReference type="ARBA" id="ARBA00023157"/>
    </source>
</evidence>
<dbReference type="InterPro" id="IPR033116">
    <property type="entry name" value="TRYPSIN_SER"/>
</dbReference>
<dbReference type="PROSITE" id="PS00135">
    <property type="entry name" value="TRYPSIN_SER"/>
    <property type="match status" value="1"/>
</dbReference>
<dbReference type="InterPro" id="IPR009003">
    <property type="entry name" value="Peptidase_S1_PA"/>
</dbReference>
<comment type="function">
    <text evidence="9">Fibrinolytic activity; shows preferential cleavage of Arg-Gly bonds in all three fibrinogen chains. Contact with the caterpillars causes severe bleeding, due the anticoagulant effect of the protein.</text>
</comment>
<gene>
    <name evidence="12" type="ORF">EEDITHA_LOCUS1705</name>
</gene>
<keyword evidence="2" id="KW-0800">Toxin</keyword>
<keyword evidence="3" id="KW-0645">Protease</keyword>
<dbReference type="PRINTS" id="PR00722">
    <property type="entry name" value="CHYMOTRYPSIN"/>
</dbReference>
<keyword evidence="5" id="KW-0720">Serine protease</keyword>
<comment type="similarity">
    <text evidence="8">Belongs to the peptidase S1 family. CLIP subfamily.</text>
</comment>
<dbReference type="InterPro" id="IPR050430">
    <property type="entry name" value="Peptidase_S1"/>
</dbReference>
<evidence type="ECO:0000259" key="11">
    <source>
        <dbReference type="PROSITE" id="PS50240"/>
    </source>
</evidence>
<dbReference type="FunFam" id="2.40.10.10:FF:000002">
    <property type="entry name" value="Transmembrane protease serine"/>
    <property type="match status" value="1"/>
</dbReference>
<evidence type="ECO:0000313" key="13">
    <source>
        <dbReference type="Proteomes" id="UP001153954"/>
    </source>
</evidence>
<dbReference type="AlphaFoldDB" id="A0AAU9TH33"/>
<evidence type="ECO:0000256" key="9">
    <source>
        <dbReference type="ARBA" id="ARBA00055534"/>
    </source>
</evidence>
<dbReference type="PROSITE" id="PS50240">
    <property type="entry name" value="TRYPSIN_DOM"/>
    <property type="match status" value="1"/>
</dbReference>
<dbReference type="InterPro" id="IPR043504">
    <property type="entry name" value="Peptidase_S1_PA_chymotrypsin"/>
</dbReference>
<keyword evidence="4" id="KW-0378">Hydrolase</keyword>
<keyword evidence="13" id="KW-1185">Reference proteome</keyword>
<reference evidence="12" key="1">
    <citation type="submission" date="2022-03" db="EMBL/GenBank/DDBJ databases">
        <authorList>
            <person name="Tunstrom K."/>
        </authorList>
    </citation>
    <scope>NUCLEOTIDE SEQUENCE</scope>
</reference>
<accession>A0AAU9TH33</accession>
<evidence type="ECO:0000256" key="2">
    <source>
        <dbReference type="ARBA" id="ARBA00022656"/>
    </source>
</evidence>
<name>A0AAU9TH33_EUPED</name>
<evidence type="ECO:0000256" key="10">
    <source>
        <dbReference type="ARBA" id="ARBA00084094"/>
    </source>
</evidence>
<evidence type="ECO:0000256" key="3">
    <source>
        <dbReference type="ARBA" id="ARBA00022670"/>
    </source>
</evidence>
<comment type="subcellular location">
    <subcellularLocation>
        <location evidence="1">Secreted</location>
        <location evidence="1">Extracellular space</location>
    </subcellularLocation>
</comment>
<protein>
    <recommendedName>
        <fullName evidence="11">Peptidase S1 domain-containing protein</fullName>
    </recommendedName>
</protein>
<dbReference type="GO" id="GO:0004252">
    <property type="term" value="F:serine-type endopeptidase activity"/>
    <property type="evidence" value="ECO:0007669"/>
    <property type="project" value="InterPro"/>
</dbReference>
<dbReference type="Proteomes" id="UP001153954">
    <property type="component" value="Unassembled WGS sequence"/>
</dbReference>
<sequence length="246" mass="26944">MSVGTSARRIVGGSVTSIETYPYAAALILSPSGTGIFRQYCGGSIINNRSILTAASCFYLYNNIYQWRIRVGSTDATSGGVVFTINRIARHDNFNNMTVYDNDIAVMRINGAFSFNNKVRAGPIAGPNYILPDNAPLWVIGWGTTSSEGLSSSQLRHVRVWVVNQSECRNRYAELLNIIPVTDNMMCSGYLGVGGRDACRGDSGGPVIHNDVIVGVSSWRYQCGHPRYPGVNTRVSRFTSWILSNQ</sequence>
<organism evidence="12 13">
    <name type="scientific">Euphydryas editha</name>
    <name type="common">Edith's checkerspot</name>
    <dbReference type="NCBI Taxonomy" id="104508"/>
    <lineage>
        <taxon>Eukaryota</taxon>
        <taxon>Metazoa</taxon>
        <taxon>Ecdysozoa</taxon>
        <taxon>Arthropoda</taxon>
        <taxon>Hexapoda</taxon>
        <taxon>Insecta</taxon>
        <taxon>Pterygota</taxon>
        <taxon>Neoptera</taxon>
        <taxon>Endopterygota</taxon>
        <taxon>Lepidoptera</taxon>
        <taxon>Glossata</taxon>
        <taxon>Ditrysia</taxon>
        <taxon>Papilionoidea</taxon>
        <taxon>Nymphalidae</taxon>
        <taxon>Nymphalinae</taxon>
        <taxon>Euphydryas</taxon>
    </lineage>
</organism>
<evidence type="ECO:0000256" key="1">
    <source>
        <dbReference type="ARBA" id="ARBA00004239"/>
    </source>
</evidence>
<dbReference type="InterPro" id="IPR001254">
    <property type="entry name" value="Trypsin_dom"/>
</dbReference>
<dbReference type="InterPro" id="IPR001314">
    <property type="entry name" value="Peptidase_S1A"/>
</dbReference>
<dbReference type="GO" id="GO:0090729">
    <property type="term" value="F:toxin activity"/>
    <property type="evidence" value="ECO:0007669"/>
    <property type="project" value="UniProtKB-KW"/>
</dbReference>
<dbReference type="CDD" id="cd00190">
    <property type="entry name" value="Tryp_SPc"/>
    <property type="match status" value="1"/>
</dbReference>
<dbReference type="EMBL" id="CAKOGL010000004">
    <property type="protein sequence ID" value="CAH2085202.1"/>
    <property type="molecule type" value="Genomic_DNA"/>
</dbReference>
<dbReference type="SMART" id="SM00020">
    <property type="entry name" value="Tryp_SPc"/>
    <property type="match status" value="1"/>
</dbReference>
<dbReference type="Gene3D" id="2.40.10.10">
    <property type="entry name" value="Trypsin-like serine proteases"/>
    <property type="match status" value="1"/>
</dbReference>
<dbReference type="PANTHER" id="PTHR24276">
    <property type="entry name" value="POLYSERASE-RELATED"/>
    <property type="match status" value="1"/>
</dbReference>
<evidence type="ECO:0000256" key="8">
    <source>
        <dbReference type="ARBA" id="ARBA00024195"/>
    </source>
</evidence>
<evidence type="ECO:0000256" key="4">
    <source>
        <dbReference type="ARBA" id="ARBA00022801"/>
    </source>
</evidence>
<dbReference type="Pfam" id="PF00089">
    <property type="entry name" value="Trypsin"/>
    <property type="match status" value="1"/>
</dbReference>
<dbReference type="GO" id="GO:0005576">
    <property type="term" value="C:extracellular region"/>
    <property type="evidence" value="ECO:0007669"/>
    <property type="project" value="UniProtKB-SubCell"/>
</dbReference>
<evidence type="ECO:0000256" key="7">
    <source>
        <dbReference type="ARBA" id="ARBA00023240"/>
    </source>
</evidence>
<keyword evidence="6" id="KW-1015">Disulfide bond</keyword>
<dbReference type="FunFam" id="2.40.10.10:FF:000068">
    <property type="entry name" value="transmembrane protease serine 2"/>
    <property type="match status" value="1"/>
</dbReference>
<comment type="caution">
    <text evidence="12">The sequence shown here is derived from an EMBL/GenBank/DDBJ whole genome shotgun (WGS) entry which is preliminary data.</text>
</comment>
<dbReference type="SUPFAM" id="SSF50494">
    <property type="entry name" value="Trypsin-like serine proteases"/>
    <property type="match status" value="1"/>
</dbReference>
<dbReference type="GO" id="GO:0006508">
    <property type="term" value="P:proteolysis"/>
    <property type="evidence" value="ECO:0007669"/>
    <property type="project" value="UniProtKB-KW"/>
</dbReference>
<keyword evidence="7" id="KW-1199">Hemostasis impairing toxin</keyword>
<evidence type="ECO:0000256" key="5">
    <source>
        <dbReference type="ARBA" id="ARBA00022825"/>
    </source>
</evidence>
<feature type="domain" description="Peptidase S1" evidence="11">
    <location>
        <begin position="10"/>
        <end position="246"/>
    </location>
</feature>
<evidence type="ECO:0000313" key="12">
    <source>
        <dbReference type="EMBL" id="CAH2085202.1"/>
    </source>
</evidence>
<proteinExistence type="inferred from homology"/>
<keyword evidence="10" id="KW-1205">Fibrinolytic toxin</keyword>